<dbReference type="RefSeq" id="XP_031916726.1">
    <property type="nucleotide sequence ID" value="XM_032063847.1"/>
</dbReference>
<keyword evidence="1" id="KW-0812">Transmembrane</keyword>
<name>A0A5N6T2Y3_ASPPS</name>
<keyword evidence="1" id="KW-1133">Transmembrane helix</keyword>
<reference evidence="2 3" key="1">
    <citation type="submission" date="2019-04" db="EMBL/GenBank/DDBJ databases">
        <title>Friends and foes A comparative genomics study of 23 Aspergillus species from section Flavi.</title>
        <authorList>
            <consortium name="DOE Joint Genome Institute"/>
            <person name="Kjaerbolling I."/>
            <person name="Vesth T."/>
            <person name="Frisvad J.C."/>
            <person name="Nybo J.L."/>
            <person name="Theobald S."/>
            <person name="Kildgaard S."/>
            <person name="Isbrandt T."/>
            <person name="Kuo A."/>
            <person name="Sato A."/>
            <person name="Lyhne E.K."/>
            <person name="Kogle M.E."/>
            <person name="Wiebenga A."/>
            <person name="Kun R.S."/>
            <person name="Lubbers R.J."/>
            <person name="Makela M.R."/>
            <person name="Barry K."/>
            <person name="Chovatia M."/>
            <person name="Clum A."/>
            <person name="Daum C."/>
            <person name="Haridas S."/>
            <person name="He G."/>
            <person name="LaButti K."/>
            <person name="Lipzen A."/>
            <person name="Mondo S."/>
            <person name="Riley R."/>
            <person name="Salamov A."/>
            <person name="Simmons B.A."/>
            <person name="Magnuson J.K."/>
            <person name="Henrissat B."/>
            <person name="Mortensen U.H."/>
            <person name="Larsen T.O."/>
            <person name="Devries R.P."/>
            <person name="Grigoriev I.V."/>
            <person name="Machida M."/>
            <person name="Baker S.E."/>
            <person name="Andersen M.R."/>
        </authorList>
    </citation>
    <scope>NUCLEOTIDE SEQUENCE [LARGE SCALE GENOMIC DNA]</scope>
    <source>
        <strain evidence="2 3">CBS 117625</strain>
    </source>
</reference>
<keyword evidence="1" id="KW-0472">Membrane</keyword>
<dbReference type="EMBL" id="ML743560">
    <property type="protein sequence ID" value="KAE8140663.1"/>
    <property type="molecule type" value="Genomic_DNA"/>
</dbReference>
<feature type="transmembrane region" description="Helical" evidence="1">
    <location>
        <begin position="126"/>
        <end position="144"/>
    </location>
</feature>
<keyword evidence="3" id="KW-1185">Reference proteome</keyword>
<proteinExistence type="predicted"/>
<dbReference type="Proteomes" id="UP000325672">
    <property type="component" value="Unassembled WGS sequence"/>
</dbReference>
<accession>A0A5N6T2Y3</accession>
<dbReference type="GeneID" id="43648057"/>
<sequence>MTTTQWTYFQSLTMKNSLISLTSATGNSTSQEINPPYGVTPTLMNPLQKYPTHLKLQTRHRATVNQWSPTAAEKGLNLKQTLRAQKTEKSDHSHASRNESRQTLDPLINLALSTVTERYMVCKRGWSSWFIFFFPCATLAWLPTGHSLVPYF</sequence>
<organism evidence="2 3">
    <name type="scientific">Aspergillus pseudotamarii</name>
    <dbReference type="NCBI Taxonomy" id="132259"/>
    <lineage>
        <taxon>Eukaryota</taxon>
        <taxon>Fungi</taxon>
        <taxon>Dikarya</taxon>
        <taxon>Ascomycota</taxon>
        <taxon>Pezizomycotina</taxon>
        <taxon>Eurotiomycetes</taxon>
        <taxon>Eurotiomycetidae</taxon>
        <taxon>Eurotiales</taxon>
        <taxon>Aspergillaceae</taxon>
        <taxon>Aspergillus</taxon>
        <taxon>Aspergillus subgen. Circumdati</taxon>
    </lineage>
</organism>
<gene>
    <name evidence="2" type="ORF">BDV38DRAFT_7316</name>
</gene>
<evidence type="ECO:0000256" key="1">
    <source>
        <dbReference type="SAM" id="Phobius"/>
    </source>
</evidence>
<evidence type="ECO:0000313" key="3">
    <source>
        <dbReference type="Proteomes" id="UP000325672"/>
    </source>
</evidence>
<protein>
    <submittedName>
        <fullName evidence="2">Uncharacterized protein</fullName>
    </submittedName>
</protein>
<evidence type="ECO:0000313" key="2">
    <source>
        <dbReference type="EMBL" id="KAE8140663.1"/>
    </source>
</evidence>
<dbReference type="AlphaFoldDB" id="A0A5N6T2Y3"/>